<organism evidence="1 2">
    <name type="scientific">Marasmiellus scandens</name>
    <dbReference type="NCBI Taxonomy" id="2682957"/>
    <lineage>
        <taxon>Eukaryota</taxon>
        <taxon>Fungi</taxon>
        <taxon>Dikarya</taxon>
        <taxon>Basidiomycota</taxon>
        <taxon>Agaricomycotina</taxon>
        <taxon>Agaricomycetes</taxon>
        <taxon>Agaricomycetidae</taxon>
        <taxon>Agaricales</taxon>
        <taxon>Marasmiineae</taxon>
        <taxon>Omphalotaceae</taxon>
        <taxon>Marasmiellus</taxon>
    </lineage>
</organism>
<name>A0ABR1K3D0_9AGAR</name>
<sequence length="584" mass="68053">MTSQTCKAVHTAEVGLDAIDIPKSGRNAKKMAQVAMLKSGCNIIFAALAEVDPVAKVAVAAFGTAIGFFFKYQENEFKTFALVEAMKNMMDVLRYLVGLDDDGRGILPQNLDDRMKRIADDISSCVNFCRGYRNQHRLKRMVWCPYHEANFKEWNDKFETHRKGLNGCLDALILVKTQTLHQKFDDFVSQLRVWETEKECKLRELIEKKKGTNQEKFDEFCDDDQLMAELIVIDTEGERNDLDSRSGDVLDIQRMVLELRRETRKEFEETLERTKEIFISNFGKQQKDIHQLQDLTTKIYDTVSGHYDLLQSDDLKYFWKEMNGKHSVKARHLVMTLRDHYFESNIPRPTKRRIGTFSEVSHEEFEQEEETVKDEKSNETGAELQLHPPIMNIRDRWTLKYITLHRVQPLVEDLDPDASGFVTIVEANTFLSAPPEEWSFLHRLAYSTTGFEMTLRYYYVRIVGVLRDIERLFESLPLYNTAPISAFLHDYPSSLFVDRILAGLYESLFNDAYNDQDWNEELWASRFKEHVIQQEEEMDMMLKKLRYDVDGQPLLDSIIGGLRLERVRTNAIRLPPPSSRAGHY</sequence>
<comment type="caution">
    <text evidence="1">The sequence shown here is derived from an EMBL/GenBank/DDBJ whole genome shotgun (WGS) entry which is preliminary data.</text>
</comment>
<accession>A0ABR1K3D0</accession>
<evidence type="ECO:0000313" key="2">
    <source>
        <dbReference type="Proteomes" id="UP001498398"/>
    </source>
</evidence>
<protein>
    <recommendedName>
        <fullName evidence="3">Fungal STAND N-terminal Goodbye domain-containing protein</fullName>
    </recommendedName>
</protein>
<keyword evidence="2" id="KW-1185">Reference proteome</keyword>
<gene>
    <name evidence="1" type="ORF">VKT23_000034</name>
</gene>
<proteinExistence type="predicted"/>
<evidence type="ECO:0008006" key="3">
    <source>
        <dbReference type="Google" id="ProtNLM"/>
    </source>
</evidence>
<reference evidence="1 2" key="1">
    <citation type="submission" date="2024-01" db="EMBL/GenBank/DDBJ databases">
        <title>A draft genome for the cacao thread blight pathogen Marasmiellus scandens.</title>
        <authorList>
            <person name="Baruah I.K."/>
            <person name="Leung J."/>
            <person name="Bukari Y."/>
            <person name="Amoako-Attah I."/>
            <person name="Meinhardt L.W."/>
            <person name="Bailey B.A."/>
            <person name="Cohen S.P."/>
        </authorList>
    </citation>
    <scope>NUCLEOTIDE SEQUENCE [LARGE SCALE GENOMIC DNA]</scope>
    <source>
        <strain evidence="1 2">GH-19</strain>
    </source>
</reference>
<dbReference type="Proteomes" id="UP001498398">
    <property type="component" value="Unassembled WGS sequence"/>
</dbReference>
<dbReference type="EMBL" id="JBANRG010000001">
    <property type="protein sequence ID" value="KAK7471929.1"/>
    <property type="molecule type" value="Genomic_DNA"/>
</dbReference>
<evidence type="ECO:0000313" key="1">
    <source>
        <dbReference type="EMBL" id="KAK7471929.1"/>
    </source>
</evidence>